<name>A0A809S5B1_9PROT</name>
<dbReference type="AlphaFoldDB" id="A0A809S5B1"/>
<dbReference type="EMBL" id="AP021881">
    <property type="protein sequence ID" value="BBP02398.1"/>
    <property type="molecule type" value="Genomic_DNA"/>
</dbReference>
<dbReference type="RefSeq" id="WP_162086037.1">
    <property type="nucleotide sequence ID" value="NZ_AP021881.1"/>
</dbReference>
<dbReference type="SUPFAM" id="SSF54637">
    <property type="entry name" value="Thioesterase/thiol ester dehydrase-isomerase"/>
    <property type="match status" value="1"/>
</dbReference>
<dbReference type="InterPro" id="IPR029069">
    <property type="entry name" value="HotDog_dom_sf"/>
</dbReference>
<dbReference type="InterPro" id="IPR016776">
    <property type="entry name" value="ApeP-like_dehydratase"/>
</dbReference>
<dbReference type="Gene3D" id="3.10.129.10">
    <property type="entry name" value="Hotdog Thioesterase"/>
    <property type="match status" value="1"/>
</dbReference>
<dbReference type="KEGG" id="sniv:SFSGTM_31060"/>
<reference evidence="2" key="1">
    <citation type="submission" date="2019-11" db="EMBL/GenBank/DDBJ databases">
        <title>Isolation and characterization of a novel species in the genus Sulfuriferula.</title>
        <authorList>
            <person name="Mochizuki J."/>
            <person name="Kojima H."/>
            <person name="Fukui M."/>
        </authorList>
    </citation>
    <scope>NUCLEOTIDE SEQUENCE [LARGE SCALE GENOMIC DNA]</scope>
    <source>
        <strain evidence="2">SGTM</strain>
    </source>
</reference>
<dbReference type="Proteomes" id="UP000463939">
    <property type="component" value="Chromosome"/>
</dbReference>
<proteinExistence type="predicted"/>
<protein>
    <submittedName>
        <fullName evidence="1">Phosphotransferase</fullName>
    </submittedName>
</protein>
<keyword evidence="1" id="KW-0808">Transferase</keyword>
<accession>A0A809S5B1</accession>
<dbReference type="GO" id="GO:0016740">
    <property type="term" value="F:transferase activity"/>
    <property type="evidence" value="ECO:0007669"/>
    <property type="project" value="UniProtKB-KW"/>
</dbReference>
<dbReference type="Pfam" id="PF22817">
    <property type="entry name" value="ApeP-like"/>
    <property type="match status" value="1"/>
</dbReference>
<evidence type="ECO:0000313" key="1">
    <source>
        <dbReference type="EMBL" id="BBP02398.1"/>
    </source>
</evidence>
<gene>
    <name evidence="1" type="ORF">SFSGTM_31060</name>
</gene>
<organism evidence="1 2">
    <name type="scientific">Sulfuriferula nivalis</name>
    <dbReference type="NCBI Taxonomy" id="2675298"/>
    <lineage>
        <taxon>Bacteria</taxon>
        <taxon>Pseudomonadati</taxon>
        <taxon>Pseudomonadota</taxon>
        <taxon>Betaproteobacteria</taxon>
        <taxon>Nitrosomonadales</taxon>
        <taxon>Sulfuricellaceae</taxon>
        <taxon>Sulfuriferula</taxon>
    </lineage>
</organism>
<sequence>MLNTQLNHAWIAAHIPHQYDMCLLDHVVSWDTLQIHCLANSHKLANNPLRSRDQLSCACGIEYAAQAMAIHGALLAPRDNARPRAGFLISVRGTTLHTPRLDDICDDLDIVATCIHSSADNILYQFTVHAAQQLLIDGRAAVILNAENQLQQAGTLT</sequence>
<evidence type="ECO:0000313" key="2">
    <source>
        <dbReference type="Proteomes" id="UP000463939"/>
    </source>
</evidence>
<keyword evidence="2" id="KW-1185">Reference proteome</keyword>